<dbReference type="RefSeq" id="WP_379489395.1">
    <property type="nucleotide sequence ID" value="NZ_JBHLTM010000070.1"/>
</dbReference>
<evidence type="ECO:0008006" key="4">
    <source>
        <dbReference type="Google" id="ProtNLM"/>
    </source>
</evidence>
<dbReference type="EMBL" id="JBHLTM010000070">
    <property type="protein sequence ID" value="MFC0686465.1"/>
    <property type="molecule type" value="Genomic_DNA"/>
</dbReference>
<sequence length="585" mass="65863">MATAYTKHVVFDQNGGTELFGSIIHGGLTHRNSVAKVYWDHEVVEIEETFKDLTEDEIDDLLADDTVVGAELDVDTETGLIGGKLYRSDDRSQVRILAIPMEELIVPPFIRCLRTSPLIAHRQEKSKDELIAEGFDKALVRKLSDGKDDELENDPERLNRLADIGGDTFISDPTDNQSGTRKHVVYETYARIDADGTGTKLWKIIHCGDVVLDREQVARHPFVSYAPLPTPHRFWGENFAARVIPTQNAKTVLIRSILDHAVVANNPRYGVVKGALTNPRELLDNRLGGLVNVTRQDGIFPLPQAPLNPFVFQTIGMLDDDKEDVTGVSRLSQGLNKDAISTQNSQGMVEQLISASMQRQKTMARAFAAQFLAPLFLEVYRLVVENEKRDRIIDIAGSWVPVTPSSWERQRDVVIDFRLGYGEREQRAQEYVQLGTMLAQDPSISHLFGPDKRYNLYKAIMETKGHRDVAQFLSDPKTTPPPQPDPQQQLAQQQIQHQMQLDDRKQALAEKKAEQANQLEQLRADMEARFKTLDFTIRTHDQERKAAETENRIEVSQVEMELAQAAEERAADENVKATAIISPNG</sequence>
<protein>
    <recommendedName>
        <fullName evidence="4">Portal protein</fullName>
    </recommendedName>
</protein>
<keyword evidence="3" id="KW-1185">Reference proteome</keyword>
<gene>
    <name evidence="2" type="ORF">ACFFF8_17920</name>
</gene>
<comment type="caution">
    <text evidence="2">The sequence shown here is derived from an EMBL/GenBank/DDBJ whole genome shotgun (WGS) entry which is preliminary data.</text>
</comment>
<accession>A0ABV6SB46</accession>
<feature type="coiled-coil region" evidence="1">
    <location>
        <begin position="505"/>
        <end position="566"/>
    </location>
</feature>
<evidence type="ECO:0000256" key="1">
    <source>
        <dbReference type="SAM" id="Coils"/>
    </source>
</evidence>
<dbReference type="Proteomes" id="UP001589858">
    <property type="component" value="Unassembled WGS sequence"/>
</dbReference>
<reference evidence="2 3" key="1">
    <citation type="submission" date="2024-09" db="EMBL/GenBank/DDBJ databases">
        <authorList>
            <person name="Sun Q."/>
            <person name="Mori K."/>
        </authorList>
    </citation>
    <scope>NUCLEOTIDE SEQUENCE [LARGE SCALE GENOMIC DNA]</scope>
    <source>
        <strain evidence="2 3">CICC 11035S</strain>
    </source>
</reference>
<dbReference type="InterPro" id="IPR056909">
    <property type="entry name" value="SU10_portal"/>
</dbReference>
<dbReference type="Pfam" id="PF23899">
    <property type="entry name" value="SU10_portal"/>
    <property type="match status" value="1"/>
</dbReference>
<evidence type="ECO:0000313" key="3">
    <source>
        <dbReference type="Proteomes" id="UP001589858"/>
    </source>
</evidence>
<proteinExistence type="predicted"/>
<organism evidence="2 3">
    <name type="scientific">Novosphingobium clariflavum</name>
    <dbReference type="NCBI Taxonomy" id="2029884"/>
    <lineage>
        <taxon>Bacteria</taxon>
        <taxon>Pseudomonadati</taxon>
        <taxon>Pseudomonadota</taxon>
        <taxon>Alphaproteobacteria</taxon>
        <taxon>Sphingomonadales</taxon>
        <taxon>Sphingomonadaceae</taxon>
        <taxon>Novosphingobium</taxon>
    </lineage>
</organism>
<keyword evidence="1" id="KW-0175">Coiled coil</keyword>
<name>A0ABV6SB46_9SPHN</name>
<evidence type="ECO:0000313" key="2">
    <source>
        <dbReference type="EMBL" id="MFC0686465.1"/>
    </source>
</evidence>